<keyword evidence="2" id="KW-0694">RNA-binding</keyword>
<dbReference type="KEGG" id="ncs:NCAS_0I02510"/>
<dbReference type="PANTHER" id="PTHR13389">
    <property type="entry name" value="PUMILIO HOMOLOG 3"/>
    <property type="match status" value="1"/>
</dbReference>
<dbReference type="HOGENOM" id="CLU_013994_1_0_1"/>
<feature type="repeat" description="Pumilio" evidence="3">
    <location>
        <begin position="193"/>
        <end position="228"/>
    </location>
</feature>
<dbReference type="GO" id="GO:0003730">
    <property type="term" value="F:mRNA 3'-UTR binding"/>
    <property type="evidence" value="ECO:0007669"/>
    <property type="project" value="EnsemblFungi"/>
</dbReference>
<keyword evidence="7" id="KW-1185">Reference proteome</keyword>
<evidence type="ECO:0000256" key="3">
    <source>
        <dbReference type="PROSITE-ProRule" id="PRU00317"/>
    </source>
</evidence>
<dbReference type="SUPFAM" id="SSF48371">
    <property type="entry name" value="ARM repeat"/>
    <property type="match status" value="1"/>
</dbReference>
<gene>
    <name evidence="6" type="primary">NCAS0I02510</name>
    <name evidence="6" type="ordered locus">NCAS_0I02510</name>
</gene>
<dbReference type="InterPro" id="IPR012959">
    <property type="entry name" value="CPL_dom"/>
</dbReference>
<dbReference type="Pfam" id="PF00806">
    <property type="entry name" value="PUF"/>
    <property type="match status" value="2"/>
</dbReference>
<dbReference type="GO" id="GO:0015934">
    <property type="term" value="C:large ribosomal subunit"/>
    <property type="evidence" value="ECO:0007669"/>
    <property type="project" value="EnsemblFungi"/>
</dbReference>
<dbReference type="InterPro" id="IPR040059">
    <property type="entry name" value="PUM3"/>
</dbReference>
<dbReference type="InterPro" id="IPR001313">
    <property type="entry name" value="Pumilio_RNA-bd_rpt"/>
</dbReference>
<keyword evidence="1" id="KW-0677">Repeat</keyword>
<dbReference type="AlphaFoldDB" id="G0VK85"/>
<dbReference type="InParanoid" id="G0VK85"/>
<sequence>MAPVVKKNNKRPLKSESKKAAPAPAAKKARISVDSSDEDELDDVASQHIDGDASSDASSDDDELDDIVSSDDEAEKDAEEQEGSDAEEEKEDGEEKPAGGNSDNHTEQRKLLKERKMQRKAGTEVQHIKSLWEKLRVKNPPLPKQLREKYSNEIWDLAKDCICDLVMKHDASRVIQTLLKYSTKERREQIVDSLKGKFYILATSAYGKYLLVKLLHYGSKKSRQTIIDELHGCLRKLMRHREGAYVVEDLYVLYATHEQRQQMIREFWGAEYAVFRDTHSGLTLEDVCATSIEKKTIIARNLLGTITASVEKGSTGFQILHAAMRELVKIANEKEISELIELLHEEFAELVHTPEGADVACTLIAKANAKERKSIIKTLKDHSEKLIKNEHGNLVFITALMCVDDTVLMFKSFGPSAKEHLQEFIVDKYGRRPWIYILLGLDGKYFAPNVKKELSRYKAMSELTSKKPDLQRRHELLNKFAPMYLSTISKYYAEILSENLGSQFISEVLLNDELYEQLSEKDTKSFEQVIDRIVIAFKGDISDEHHPIHRPFSTRLLKALIQGGKWNNKERKLEPLQKVKGLGAVFAQRFYDEIIDSSNLLEWINTSDSSFTIVALYETLEGKEEGDQFLNDLDEVKDKVDINSEENKNNKGAHLLLKLLN</sequence>
<proteinExistence type="predicted"/>
<dbReference type="Pfam" id="PF08144">
    <property type="entry name" value="CPL"/>
    <property type="match status" value="1"/>
</dbReference>
<dbReference type="GO" id="GO:0050821">
    <property type="term" value="P:protein stabilization"/>
    <property type="evidence" value="ECO:0007669"/>
    <property type="project" value="EnsemblFungi"/>
</dbReference>
<dbReference type="Proteomes" id="UP000001640">
    <property type="component" value="Chromosome 9"/>
</dbReference>
<dbReference type="GO" id="GO:0048027">
    <property type="term" value="F:mRNA 5'-UTR binding"/>
    <property type="evidence" value="ECO:0007669"/>
    <property type="project" value="EnsemblFungi"/>
</dbReference>
<dbReference type="GO" id="GO:0030687">
    <property type="term" value="C:preribosome, large subunit precursor"/>
    <property type="evidence" value="ECO:0007669"/>
    <property type="project" value="EnsemblFungi"/>
</dbReference>
<feature type="compositionally biased region" description="Acidic residues" evidence="4">
    <location>
        <begin position="58"/>
        <end position="94"/>
    </location>
</feature>
<evidence type="ECO:0000259" key="5">
    <source>
        <dbReference type="PROSITE" id="PS50303"/>
    </source>
</evidence>
<feature type="region of interest" description="Disordered" evidence="4">
    <location>
        <begin position="1"/>
        <end position="108"/>
    </location>
</feature>
<reference key="2">
    <citation type="submission" date="2011-08" db="EMBL/GenBank/DDBJ databases">
        <title>Genome sequence of Naumovozyma castellii.</title>
        <authorList>
            <person name="Gordon J.L."/>
            <person name="Armisen D."/>
            <person name="Proux-Wera E."/>
            <person name="OhEigeartaigh S.S."/>
            <person name="Byrne K.P."/>
            <person name="Wolfe K.H."/>
        </authorList>
    </citation>
    <scope>NUCLEOTIDE SEQUENCE</scope>
    <source>
        <strain>Type strain:CBS 4309</strain>
    </source>
</reference>
<protein>
    <recommendedName>
        <fullName evidence="5">PUM-HD domain-containing protein</fullName>
    </recommendedName>
</protein>
<feature type="domain" description="PUM-HD" evidence="5">
    <location>
        <begin position="135"/>
        <end position="492"/>
    </location>
</feature>
<dbReference type="InterPro" id="IPR016024">
    <property type="entry name" value="ARM-type_fold"/>
</dbReference>
<dbReference type="EMBL" id="HE576760">
    <property type="protein sequence ID" value="CCC71919.1"/>
    <property type="molecule type" value="Genomic_DNA"/>
</dbReference>
<dbReference type="FunCoup" id="G0VK85">
    <property type="interactions" value="1079"/>
</dbReference>
<dbReference type="OMA" id="YGPEFSI"/>
<name>G0VK85_NAUCA</name>
<dbReference type="InterPro" id="IPR011989">
    <property type="entry name" value="ARM-like"/>
</dbReference>
<dbReference type="PANTHER" id="PTHR13389:SF0">
    <property type="entry name" value="PUMILIO HOMOLOG 3"/>
    <property type="match status" value="1"/>
</dbReference>
<dbReference type="GO" id="GO:0000900">
    <property type="term" value="F:mRNA regulatory element binding translation repressor activity"/>
    <property type="evidence" value="ECO:0007669"/>
    <property type="project" value="EnsemblFungi"/>
</dbReference>
<organism evidence="6 7">
    <name type="scientific">Naumovozyma castellii</name>
    <name type="common">Yeast</name>
    <name type="synonym">Saccharomyces castellii</name>
    <dbReference type="NCBI Taxonomy" id="27288"/>
    <lineage>
        <taxon>Eukaryota</taxon>
        <taxon>Fungi</taxon>
        <taxon>Dikarya</taxon>
        <taxon>Ascomycota</taxon>
        <taxon>Saccharomycotina</taxon>
        <taxon>Saccharomycetes</taxon>
        <taxon>Saccharomycetales</taxon>
        <taxon>Saccharomycetaceae</taxon>
        <taxon>Naumovozyma</taxon>
    </lineage>
</organism>
<dbReference type="GeneID" id="96905606"/>
<dbReference type="PROSITE" id="PS50302">
    <property type="entry name" value="PUM"/>
    <property type="match status" value="2"/>
</dbReference>
<accession>G0VK85</accession>
<dbReference type="PROSITE" id="PS50303">
    <property type="entry name" value="PUM_HD"/>
    <property type="match status" value="1"/>
</dbReference>
<dbReference type="STRING" id="1064592.G0VK85"/>
<evidence type="ECO:0000256" key="1">
    <source>
        <dbReference type="ARBA" id="ARBA00022737"/>
    </source>
</evidence>
<reference evidence="6 7" key="1">
    <citation type="journal article" date="2011" name="Proc. Natl. Acad. Sci. U.S.A.">
        <title>Evolutionary erosion of yeast sex chromosomes by mating-type switching accidents.</title>
        <authorList>
            <person name="Gordon J.L."/>
            <person name="Armisen D."/>
            <person name="Proux-Wera E."/>
            <person name="Oheigeartaigh S.S."/>
            <person name="Byrne K.P."/>
            <person name="Wolfe K.H."/>
        </authorList>
    </citation>
    <scope>NUCLEOTIDE SEQUENCE [LARGE SCALE GENOMIC DNA]</scope>
    <source>
        <strain evidence="7">ATCC 76901 / BCRC 22586 / CBS 4309 / NBRC 1992 / NRRL Y-12630</strain>
    </source>
</reference>
<dbReference type="OrthoDB" id="497380at2759"/>
<evidence type="ECO:0000256" key="2">
    <source>
        <dbReference type="ARBA" id="ARBA00022884"/>
    </source>
</evidence>
<dbReference type="GO" id="GO:0070180">
    <property type="term" value="F:large ribosomal subunit rRNA binding"/>
    <property type="evidence" value="ECO:0007669"/>
    <property type="project" value="EnsemblFungi"/>
</dbReference>
<dbReference type="Gene3D" id="1.25.10.10">
    <property type="entry name" value="Leucine-rich Repeat Variant"/>
    <property type="match status" value="1"/>
</dbReference>
<dbReference type="SMART" id="SM00025">
    <property type="entry name" value="Pumilio"/>
    <property type="match status" value="6"/>
</dbReference>
<evidence type="ECO:0000256" key="4">
    <source>
        <dbReference type="SAM" id="MobiDB-lite"/>
    </source>
</evidence>
<evidence type="ECO:0000313" key="6">
    <source>
        <dbReference type="EMBL" id="CCC71919.1"/>
    </source>
</evidence>
<dbReference type="InterPro" id="IPR033133">
    <property type="entry name" value="PUM-HD"/>
</dbReference>
<dbReference type="eggNOG" id="KOG2050">
    <property type="taxonomic scope" value="Eukaryota"/>
</dbReference>
<feature type="repeat" description="Pumilio" evidence="3">
    <location>
        <begin position="156"/>
        <end position="192"/>
    </location>
</feature>
<dbReference type="GO" id="GO:0005730">
    <property type="term" value="C:nucleolus"/>
    <property type="evidence" value="ECO:0007669"/>
    <property type="project" value="EnsemblFungi"/>
</dbReference>
<evidence type="ECO:0000313" key="7">
    <source>
        <dbReference type="Proteomes" id="UP000001640"/>
    </source>
</evidence>
<dbReference type="GO" id="GO:0101031">
    <property type="term" value="C:protein folding chaperone complex"/>
    <property type="evidence" value="ECO:0007669"/>
    <property type="project" value="EnsemblFungi"/>
</dbReference>
<dbReference type="GO" id="GO:0042273">
    <property type="term" value="P:ribosomal large subunit biogenesis"/>
    <property type="evidence" value="ECO:0007669"/>
    <property type="project" value="EnsemblFungi"/>
</dbReference>
<dbReference type="RefSeq" id="XP_003678261.1">
    <property type="nucleotide sequence ID" value="XM_003678213.1"/>
</dbReference>